<evidence type="ECO:0000313" key="4">
    <source>
        <dbReference type="EMBL" id="SMC54294.1"/>
    </source>
</evidence>
<dbReference type="RefSeq" id="WP_084067247.1">
    <property type="nucleotide sequence ID" value="NZ_FWXY01000004.1"/>
</dbReference>
<dbReference type="InterPro" id="IPR011006">
    <property type="entry name" value="CheY-like_superfamily"/>
</dbReference>
<dbReference type="InterPro" id="IPR003607">
    <property type="entry name" value="HD/PDEase_dom"/>
</dbReference>
<dbReference type="Gene3D" id="3.40.50.2300">
    <property type="match status" value="1"/>
</dbReference>
<dbReference type="SMART" id="SM00448">
    <property type="entry name" value="REC"/>
    <property type="match status" value="1"/>
</dbReference>
<name>A0A1W2A0V6_9BACT</name>
<evidence type="ECO:0000256" key="1">
    <source>
        <dbReference type="PROSITE-ProRule" id="PRU00169"/>
    </source>
</evidence>
<proteinExistence type="predicted"/>
<evidence type="ECO:0000313" key="5">
    <source>
        <dbReference type="Proteomes" id="UP000192418"/>
    </source>
</evidence>
<dbReference type="CDD" id="cd00077">
    <property type="entry name" value="HDc"/>
    <property type="match status" value="1"/>
</dbReference>
<dbReference type="STRING" id="1121400.SAMN02746065_1049"/>
<dbReference type="PROSITE" id="PS51832">
    <property type="entry name" value="HD_GYP"/>
    <property type="match status" value="1"/>
</dbReference>
<keyword evidence="5" id="KW-1185">Reference proteome</keyword>
<dbReference type="Proteomes" id="UP000192418">
    <property type="component" value="Unassembled WGS sequence"/>
</dbReference>
<dbReference type="InterPro" id="IPR001789">
    <property type="entry name" value="Sig_transdc_resp-reg_receiver"/>
</dbReference>
<evidence type="ECO:0000259" key="3">
    <source>
        <dbReference type="PROSITE" id="PS51832"/>
    </source>
</evidence>
<dbReference type="AlphaFoldDB" id="A0A1W2A0V6"/>
<feature type="domain" description="Response regulatory" evidence="2">
    <location>
        <begin position="5"/>
        <end position="125"/>
    </location>
</feature>
<feature type="modified residue" description="4-aspartylphosphate" evidence="1">
    <location>
        <position position="58"/>
    </location>
</feature>
<dbReference type="Pfam" id="PF13487">
    <property type="entry name" value="HD_5"/>
    <property type="match status" value="1"/>
</dbReference>
<dbReference type="Pfam" id="PF00072">
    <property type="entry name" value="Response_reg"/>
    <property type="match status" value="1"/>
</dbReference>
<dbReference type="InterPro" id="IPR052020">
    <property type="entry name" value="Cyclic_di-GMP/3'3'-cGAMP_PDE"/>
</dbReference>
<protein>
    <submittedName>
        <fullName evidence="4">Putative two-component system response regulator</fullName>
    </submittedName>
</protein>
<dbReference type="SMART" id="SM00471">
    <property type="entry name" value="HDc"/>
    <property type="match status" value="1"/>
</dbReference>
<organism evidence="4 5">
    <name type="scientific">Desulfocicer vacuolatum DSM 3385</name>
    <dbReference type="NCBI Taxonomy" id="1121400"/>
    <lineage>
        <taxon>Bacteria</taxon>
        <taxon>Pseudomonadati</taxon>
        <taxon>Thermodesulfobacteriota</taxon>
        <taxon>Desulfobacteria</taxon>
        <taxon>Desulfobacterales</taxon>
        <taxon>Desulfobacteraceae</taxon>
        <taxon>Desulfocicer</taxon>
    </lineage>
</organism>
<dbReference type="EMBL" id="FWXY01000004">
    <property type="protein sequence ID" value="SMC54294.1"/>
    <property type="molecule type" value="Genomic_DNA"/>
</dbReference>
<dbReference type="Gene3D" id="1.10.3210.10">
    <property type="entry name" value="Hypothetical protein af1432"/>
    <property type="match status" value="1"/>
</dbReference>
<reference evidence="4 5" key="1">
    <citation type="submission" date="2017-04" db="EMBL/GenBank/DDBJ databases">
        <authorList>
            <person name="Afonso C.L."/>
            <person name="Miller P.J."/>
            <person name="Scott M.A."/>
            <person name="Spackman E."/>
            <person name="Goraichik I."/>
            <person name="Dimitrov K.M."/>
            <person name="Suarez D.L."/>
            <person name="Swayne D.E."/>
        </authorList>
    </citation>
    <scope>NUCLEOTIDE SEQUENCE [LARGE SCALE GENOMIC DNA]</scope>
    <source>
        <strain evidence="4 5">DSM 3385</strain>
    </source>
</reference>
<dbReference type="SUPFAM" id="SSF109604">
    <property type="entry name" value="HD-domain/PDEase-like"/>
    <property type="match status" value="1"/>
</dbReference>
<dbReference type="PANTHER" id="PTHR45228:SF8">
    <property type="entry name" value="TWO-COMPONENT RESPONSE REGULATOR-RELATED"/>
    <property type="match status" value="1"/>
</dbReference>
<accession>A0A1W2A0V6</accession>
<gene>
    <name evidence="4" type="ORF">SAMN02746065_1049</name>
</gene>
<dbReference type="OrthoDB" id="9764337at2"/>
<keyword evidence="1" id="KW-0597">Phosphoprotein</keyword>
<dbReference type="GO" id="GO:0000160">
    <property type="term" value="P:phosphorelay signal transduction system"/>
    <property type="evidence" value="ECO:0007669"/>
    <property type="project" value="InterPro"/>
</dbReference>
<sequence>MEKQTILIVDDVTENRKLLAILIRSKLNCNVILAKGGKDAVSVFEQENVVLPSLILLDIMMPGMDGYETARQIKHHPLGKDIPIIFITGMGSEEDKARSFKSGGVDFITKPFHQPELLARIRVHLEINDLTRKLKAQNILLENRKAHLQVLVDEQTEKIKQMTVSMVSALESANFYNDTDTGLHIKRVGEYSQFLARELGLSPGMVDKIHIYAPLHDVGKVGISDHILKKPGQYTVDEFEEMKQHVVIGGKILQNEGFDVVARNIALYHHEKWDGNGYIHGLKGEQIPIEARIVAVADVYDALTSQRSYKKCFSNDKSDGILKAEAGHHFDPEIIALFFKHKEKILDIQKKIQ</sequence>
<dbReference type="PROSITE" id="PS50110">
    <property type="entry name" value="RESPONSE_REGULATORY"/>
    <property type="match status" value="1"/>
</dbReference>
<dbReference type="SUPFAM" id="SSF52172">
    <property type="entry name" value="CheY-like"/>
    <property type="match status" value="1"/>
</dbReference>
<evidence type="ECO:0000259" key="2">
    <source>
        <dbReference type="PROSITE" id="PS50110"/>
    </source>
</evidence>
<dbReference type="PANTHER" id="PTHR45228">
    <property type="entry name" value="CYCLIC DI-GMP PHOSPHODIESTERASE TM_0186-RELATED"/>
    <property type="match status" value="1"/>
</dbReference>
<feature type="domain" description="HD-GYP" evidence="3">
    <location>
        <begin position="159"/>
        <end position="353"/>
    </location>
</feature>
<dbReference type="InterPro" id="IPR037522">
    <property type="entry name" value="HD_GYP_dom"/>
</dbReference>